<dbReference type="PIRSF" id="PIRSF006769">
    <property type="entry name" value="RibD"/>
    <property type="match status" value="1"/>
</dbReference>
<evidence type="ECO:0000256" key="2">
    <source>
        <dbReference type="ARBA" id="ARBA00004882"/>
    </source>
</evidence>
<dbReference type="PANTHER" id="PTHR38011">
    <property type="entry name" value="DIHYDROFOLATE REDUCTASE FAMILY PROTEIN (AFU_ORTHOLOGUE AFUA_8G06820)"/>
    <property type="match status" value="1"/>
</dbReference>
<dbReference type="SUPFAM" id="SSF53597">
    <property type="entry name" value="Dihydrofolate reductase-like"/>
    <property type="match status" value="1"/>
</dbReference>
<organism evidence="14 15">
    <name type="scientific">Mucilaginibacter dorajii</name>
    <dbReference type="NCBI Taxonomy" id="692994"/>
    <lineage>
        <taxon>Bacteria</taxon>
        <taxon>Pseudomonadati</taxon>
        <taxon>Bacteroidota</taxon>
        <taxon>Sphingobacteriia</taxon>
        <taxon>Sphingobacteriales</taxon>
        <taxon>Sphingobacteriaceae</taxon>
        <taxon>Mucilaginibacter</taxon>
    </lineage>
</organism>
<dbReference type="EMBL" id="BAAAZC010000029">
    <property type="protein sequence ID" value="GAA3986189.1"/>
    <property type="molecule type" value="Genomic_DNA"/>
</dbReference>
<dbReference type="InterPro" id="IPR016192">
    <property type="entry name" value="APOBEC/CMP_deaminase_Zn-bd"/>
</dbReference>
<protein>
    <recommendedName>
        <fullName evidence="12">Riboflavin biosynthesis protein RibD</fullName>
    </recommendedName>
    <domain>
        <recommendedName>
            <fullName evidence="12">Diaminohydroxyphosphoribosylaminopyrimidine deaminase</fullName>
            <shortName evidence="12">DRAP deaminase</shortName>
            <ecNumber evidence="12">3.5.4.26</ecNumber>
        </recommendedName>
        <alternativeName>
            <fullName evidence="12">Riboflavin-specific deaminase</fullName>
        </alternativeName>
    </domain>
    <domain>
        <recommendedName>
            <fullName evidence="12">5-amino-6-(5-phosphoribosylamino)uracil reductase</fullName>
            <ecNumber evidence="12">1.1.1.193</ecNumber>
        </recommendedName>
        <alternativeName>
            <fullName evidence="12">HTP reductase</fullName>
        </alternativeName>
    </domain>
</protein>
<dbReference type="PANTHER" id="PTHR38011:SF7">
    <property type="entry name" value="2,5-DIAMINO-6-RIBOSYLAMINO-4(3H)-PYRIMIDINONE 5'-PHOSPHATE REDUCTASE"/>
    <property type="match status" value="1"/>
</dbReference>
<comment type="pathway">
    <text evidence="3 12">Cofactor biosynthesis; riboflavin biosynthesis; 5-amino-6-(D-ribitylamino)uracil from GTP: step 3/4.</text>
</comment>
<dbReference type="Proteomes" id="UP001500742">
    <property type="component" value="Unassembled WGS sequence"/>
</dbReference>
<keyword evidence="6 12" id="KW-0686">Riboflavin biosynthesis</keyword>
<dbReference type="InterPro" id="IPR016193">
    <property type="entry name" value="Cytidine_deaminase-like"/>
</dbReference>
<dbReference type="PROSITE" id="PS00903">
    <property type="entry name" value="CYT_DCMP_DEAMINASES_1"/>
    <property type="match status" value="1"/>
</dbReference>
<keyword evidence="12" id="KW-0378">Hydrolase</keyword>
<keyword evidence="15" id="KW-1185">Reference proteome</keyword>
<comment type="similarity">
    <text evidence="4 12">In the N-terminal section; belongs to the cytidine and deoxycytidylate deaminase family.</text>
</comment>
<evidence type="ECO:0000256" key="4">
    <source>
        <dbReference type="ARBA" id="ARBA00005259"/>
    </source>
</evidence>
<evidence type="ECO:0000256" key="11">
    <source>
        <dbReference type="ARBA" id="ARBA00023268"/>
    </source>
</evidence>
<evidence type="ECO:0000259" key="13">
    <source>
        <dbReference type="PROSITE" id="PS51747"/>
    </source>
</evidence>
<keyword evidence="11" id="KW-0511">Multifunctional enzyme</keyword>
<dbReference type="InterPro" id="IPR004794">
    <property type="entry name" value="Eubact_RibD"/>
</dbReference>
<comment type="catalytic activity">
    <reaction evidence="12">
        <text>2,5-diamino-6-hydroxy-4-(5-phosphoribosylamino)-pyrimidine + H2O + H(+) = 5-amino-6-(5-phospho-D-ribosylamino)uracil + NH4(+)</text>
        <dbReference type="Rhea" id="RHEA:21868"/>
        <dbReference type="ChEBI" id="CHEBI:15377"/>
        <dbReference type="ChEBI" id="CHEBI:15378"/>
        <dbReference type="ChEBI" id="CHEBI:28938"/>
        <dbReference type="ChEBI" id="CHEBI:58453"/>
        <dbReference type="ChEBI" id="CHEBI:58614"/>
        <dbReference type="EC" id="3.5.4.26"/>
    </reaction>
</comment>
<gene>
    <name evidence="14" type="primary">ribD</name>
    <name evidence="14" type="ORF">GCM10022210_43210</name>
</gene>
<dbReference type="InterPro" id="IPR024072">
    <property type="entry name" value="DHFR-like_dom_sf"/>
</dbReference>
<evidence type="ECO:0000256" key="1">
    <source>
        <dbReference type="ARBA" id="ARBA00002151"/>
    </source>
</evidence>
<dbReference type="Pfam" id="PF01872">
    <property type="entry name" value="RibD_C"/>
    <property type="match status" value="1"/>
</dbReference>
<proteinExistence type="inferred from homology"/>
<evidence type="ECO:0000256" key="6">
    <source>
        <dbReference type="ARBA" id="ARBA00022619"/>
    </source>
</evidence>
<evidence type="ECO:0000256" key="10">
    <source>
        <dbReference type="ARBA" id="ARBA00023002"/>
    </source>
</evidence>
<evidence type="ECO:0000256" key="8">
    <source>
        <dbReference type="ARBA" id="ARBA00022833"/>
    </source>
</evidence>
<dbReference type="NCBIfam" id="TIGR00326">
    <property type="entry name" value="eubact_ribD"/>
    <property type="match status" value="1"/>
</dbReference>
<evidence type="ECO:0000256" key="3">
    <source>
        <dbReference type="ARBA" id="ARBA00004910"/>
    </source>
</evidence>
<dbReference type="SUPFAM" id="SSF53927">
    <property type="entry name" value="Cytidine deaminase-like"/>
    <property type="match status" value="1"/>
</dbReference>
<comment type="caution">
    <text evidence="14">The sequence shown here is derived from an EMBL/GenBank/DDBJ whole genome shotgun (WGS) entry which is preliminary data.</text>
</comment>
<dbReference type="PROSITE" id="PS51747">
    <property type="entry name" value="CYT_DCMP_DEAMINASES_2"/>
    <property type="match status" value="1"/>
</dbReference>
<keyword evidence="10 12" id="KW-0560">Oxidoreductase</keyword>
<dbReference type="Gene3D" id="3.40.430.10">
    <property type="entry name" value="Dihydrofolate Reductase, subunit A"/>
    <property type="match status" value="1"/>
</dbReference>
<comment type="pathway">
    <text evidence="2 12">Cofactor biosynthesis; riboflavin biosynthesis; 5-amino-6-(D-ribitylamino)uracil from GTP: step 2/4.</text>
</comment>
<sequence length="357" mass="40341">MVQHEIFMRRCLELAELGAGLVSPNPMVGAVVVHDGKIVGEGYHQKYGEAHAEVNAIAQVVARFDNAAELLKKSTIYVSLEPCAHYGKTPPCADLIIKHQIPLVVIGTRDPFPQVDGKGIEKLKEAGIEVISGVLEKECQWLNRRFFTKVQKHRPYIILKWAETNNGFFAPADGSQLWITGPESRRLVHKWRSEEDAILVGKNTAAIDNPRLNVRYWEGRSPKRVVIDRRLELNKTLNIFDQSIETLVFNEVEFNVDGKNKYIALEDFERYVPQYILYQLYLQDIQSVIIEGGAHTLQTFIDAGLWDEARIFTGKTVLTNGIKSPQITGILAGESSVGDDHLIIRIKSQESRIKTRK</sequence>
<evidence type="ECO:0000256" key="9">
    <source>
        <dbReference type="ARBA" id="ARBA00022857"/>
    </source>
</evidence>
<feature type="domain" description="CMP/dCMP-type deaminase" evidence="13">
    <location>
        <begin position="2"/>
        <end position="131"/>
    </location>
</feature>
<dbReference type="Pfam" id="PF00383">
    <property type="entry name" value="dCMP_cyt_deam_1"/>
    <property type="match status" value="1"/>
</dbReference>
<evidence type="ECO:0000256" key="12">
    <source>
        <dbReference type="PIRNR" id="PIRNR006769"/>
    </source>
</evidence>
<name>A0ABP7QPT1_9SPHI</name>
<dbReference type="InterPro" id="IPR002125">
    <property type="entry name" value="CMP_dCMP_dom"/>
</dbReference>
<evidence type="ECO:0000256" key="5">
    <source>
        <dbReference type="ARBA" id="ARBA00007417"/>
    </source>
</evidence>
<keyword evidence="8 12" id="KW-0862">Zinc</keyword>
<dbReference type="RefSeq" id="WP_259089400.1">
    <property type="nucleotide sequence ID" value="NZ_BAAAZC010000029.1"/>
</dbReference>
<dbReference type="InterPro" id="IPR002734">
    <property type="entry name" value="RibDG_C"/>
</dbReference>
<keyword evidence="9 12" id="KW-0521">NADP</keyword>
<keyword evidence="7 12" id="KW-0479">Metal-binding</keyword>
<dbReference type="Gene3D" id="3.40.140.10">
    <property type="entry name" value="Cytidine Deaminase, domain 2"/>
    <property type="match status" value="1"/>
</dbReference>
<evidence type="ECO:0000256" key="7">
    <source>
        <dbReference type="ARBA" id="ARBA00022723"/>
    </source>
</evidence>
<reference evidence="15" key="1">
    <citation type="journal article" date="2019" name="Int. J. Syst. Evol. Microbiol.">
        <title>The Global Catalogue of Microorganisms (GCM) 10K type strain sequencing project: providing services to taxonomists for standard genome sequencing and annotation.</title>
        <authorList>
            <consortium name="The Broad Institute Genomics Platform"/>
            <consortium name="The Broad Institute Genome Sequencing Center for Infectious Disease"/>
            <person name="Wu L."/>
            <person name="Ma J."/>
        </authorList>
    </citation>
    <scope>NUCLEOTIDE SEQUENCE [LARGE SCALE GENOMIC DNA]</scope>
    <source>
        <strain evidence="15">JCM 16601</strain>
    </source>
</reference>
<comment type="similarity">
    <text evidence="5 12">In the C-terminal section; belongs to the HTP reductase family.</text>
</comment>
<dbReference type="CDD" id="cd01284">
    <property type="entry name" value="Riboflavin_deaminase-reductase"/>
    <property type="match status" value="1"/>
</dbReference>
<dbReference type="EC" id="3.5.4.26" evidence="12"/>
<accession>A0ABP7QPT1</accession>
<comment type="function">
    <text evidence="1 12">Converts 2,5-diamino-6-(ribosylamino)-4(3h)-pyrimidinone 5'-phosphate into 5-amino-6-(ribosylamino)-2,4(1h,3h)-pyrimidinedione 5'-phosphate.</text>
</comment>
<comment type="cofactor">
    <cofactor evidence="12">
        <name>Zn(2+)</name>
        <dbReference type="ChEBI" id="CHEBI:29105"/>
    </cofactor>
    <text evidence="12">Binds 1 zinc ion.</text>
</comment>
<comment type="catalytic activity">
    <reaction evidence="12">
        <text>5-amino-6-(5-phospho-D-ribitylamino)uracil + NADP(+) = 5-amino-6-(5-phospho-D-ribosylamino)uracil + NADPH + H(+)</text>
        <dbReference type="Rhea" id="RHEA:17845"/>
        <dbReference type="ChEBI" id="CHEBI:15378"/>
        <dbReference type="ChEBI" id="CHEBI:57783"/>
        <dbReference type="ChEBI" id="CHEBI:58349"/>
        <dbReference type="ChEBI" id="CHEBI:58421"/>
        <dbReference type="ChEBI" id="CHEBI:58453"/>
        <dbReference type="EC" id="1.1.1.193"/>
    </reaction>
</comment>
<dbReference type="InterPro" id="IPR050765">
    <property type="entry name" value="Riboflavin_Biosynth_HTPR"/>
</dbReference>
<dbReference type="EC" id="1.1.1.193" evidence="12"/>
<evidence type="ECO:0000313" key="14">
    <source>
        <dbReference type="EMBL" id="GAA3986189.1"/>
    </source>
</evidence>
<evidence type="ECO:0000313" key="15">
    <source>
        <dbReference type="Proteomes" id="UP001500742"/>
    </source>
</evidence>